<evidence type="ECO:0000259" key="12">
    <source>
        <dbReference type="Pfam" id="PF02875"/>
    </source>
</evidence>
<dbReference type="PROSITE" id="PS01012">
    <property type="entry name" value="FOLYLPOLYGLU_SYNT_2"/>
    <property type="match status" value="1"/>
</dbReference>
<feature type="domain" description="Mur ligase central" evidence="13">
    <location>
        <begin position="44"/>
        <end position="270"/>
    </location>
</feature>
<evidence type="ECO:0000256" key="4">
    <source>
        <dbReference type="ARBA" id="ARBA00022598"/>
    </source>
</evidence>
<dbReference type="FunFam" id="3.40.1190.10:FF:000011">
    <property type="entry name" value="Folylpolyglutamate synthase/dihydrofolate synthase"/>
    <property type="match status" value="1"/>
</dbReference>
<dbReference type="Proteomes" id="UP001329915">
    <property type="component" value="Chromosome"/>
</dbReference>
<dbReference type="KEGG" id="dbc:MFMK1_001030"/>
<evidence type="ECO:0000256" key="2">
    <source>
        <dbReference type="ARBA" id="ARBA00008276"/>
    </source>
</evidence>
<keyword evidence="5" id="KW-0479">Metal-binding</keyword>
<dbReference type="RefSeq" id="WP_366924079.1">
    <property type="nucleotide sequence ID" value="NZ_CP121694.1"/>
</dbReference>
<dbReference type="Gene3D" id="3.40.1190.10">
    <property type="entry name" value="Mur-like, catalytic domain"/>
    <property type="match status" value="1"/>
</dbReference>
<dbReference type="NCBIfam" id="TIGR01499">
    <property type="entry name" value="folC"/>
    <property type="match status" value="1"/>
</dbReference>
<dbReference type="InterPro" id="IPR013221">
    <property type="entry name" value="Mur_ligase_cen"/>
</dbReference>
<dbReference type="InterPro" id="IPR018109">
    <property type="entry name" value="Folylpolyglutamate_synth_CS"/>
</dbReference>
<keyword evidence="8" id="KW-0460">Magnesium</keyword>
<sequence length="432" mass="47290">MNYQEAIEFLHDLTKFGFNFGLDRIKTLLELLGSPHQELKTVHIGGTNGKGSTAAMTTSILKAAGKSTGLYTSPHLDSYRERIQINGEMISESEMAGLLTEVRPHLEEMVVAGHEHPTEFEVITAVALLYFKLNNVDVALVEVGLGGLIDSTNVVNPLVSVITNVGMDHMDYLGNSLDEITRIKAGIIRKGTTLVTAAVKPEVLSVIEEICEEKQSPLIRVGRDVTLVYGKHSLAGQHFSISTGNRSYDSLELPLLGRHQVTNAAMAVAIIEELGRQGFDIPSWAVSEGLRQVRWPARLELIAGHPPVLVDAAHNFDGALTLAGALRDYFPEEKIVLLIGMLADKEREKVLGVLAPLAEKIVITKPNSPRAGRWQQMGEEARRYTQQVVIEENIAQAANLAIQAAGTTHLLCITGSFYMVAEVRKHILESRN</sequence>
<dbReference type="InterPro" id="IPR001645">
    <property type="entry name" value="Folylpolyglutamate_synth"/>
</dbReference>
<dbReference type="Pfam" id="PF02875">
    <property type="entry name" value="Mur_ligase_C"/>
    <property type="match status" value="1"/>
</dbReference>
<feature type="domain" description="Mur ligase C-terminal" evidence="12">
    <location>
        <begin position="298"/>
        <end position="417"/>
    </location>
</feature>
<keyword evidence="4 11" id="KW-0436">Ligase</keyword>
<dbReference type="InterPro" id="IPR036615">
    <property type="entry name" value="Mur_ligase_C_dom_sf"/>
</dbReference>
<dbReference type="EC" id="6.3.2.17" evidence="3"/>
<dbReference type="PANTHER" id="PTHR11136">
    <property type="entry name" value="FOLYLPOLYGLUTAMATE SYNTHASE-RELATED"/>
    <property type="match status" value="1"/>
</dbReference>
<keyword evidence="7 11" id="KW-0067">ATP-binding</keyword>
<protein>
    <recommendedName>
        <fullName evidence="3">tetrahydrofolate synthase</fullName>
        <ecNumber evidence="3">6.3.2.17</ecNumber>
    </recommendedName>
    <alternativeName>
        <fullName evidence="9">Tetrahydrofolylpolyglutamate synthase</fullName>
    </alternativeName>
</protein>
<name>A0AAU0ULF9_9FIRM</name>
<keyword evidence="6 11" id="KW-0547">Nucleotide-binding</keyword>
<evidence type="ECO:0000256" key="9">
    <source>
        <dbReference type="ARBA" id="ARBA00030592"/>
    </source>
</evidence>
<dbReference type="InterPro" id="IPR036565">
    <property type="entry name" value="Mur-like_cat_sf"/>
</dbReference>
<dbReference type="GO" id="GO:0005737">
    <property type="term" value="C:cytoplasm"/>
    <property type="evidence" value="ECO:0007669"/>
    <property type="project" value="TreeGrafter"/>
</dbReference>
<evidence type="ECO:0000313" key="14">
    <source>
        <dbReference type="EMBL" id="WRO21227.1"/>
    </source>
</evidence>
<dbReference type="EMBL" id="CP121694">
    <property type="protein sequence ID" value="WRO21227.1"/>
    <property type="molecule type" value="Genomic_DNA"/>
</dbReference>
<dbReference type="SUPFAM" id="SSF53244">
    <property type="entry name" value="MurD-like peptide ligases, peptide-binding domain"/>
    <property type="match status" value="1"/>
</dbReference>
<dbReference type="GO" id="GO:0005524">
    <property type="term" value="F:ATP binding"/>
    <property type="evidence" value="ECO:0007669"/>
    <property type="project" value="UniProtKB-KW"/>
</dbReference>
<dbReference type="InterPro" id="IPR004101">
    <property type="entry name" value="Mur_ligase_C"/>
</dbReference>
<evidence type="ECO:0000256" key="11">
    <source>
        <dbReference type="PIRNR" id="PIRNR001563"/>
    </source>
</evidence>
<comment type="catalytic activity">
    <reaction evidence="10">
        <text>(6S)-5,6,7,8-tetrahydrofolyl-(gamma-L-Glu)(n) + L-glutamate + ATP = (6S)-5,6,7,8-tetrahydrofolyl-(gamma-L-Glu)(n+1) + ADP + phosphate + H(+)</text>
        <dbReference type="Rhea" id="RHEA:10580"/>
        <dbReference type="Rhea" id="RHEA-COMP:14738"/>
        <dbReference type="Rhea" id="RHEA-COMP:14740"/>
        <dbReference type="ChEBI" id="CHEBI:15378"/>
        <dbReference type="ChEBI" id="CHEBI:29985"/>
        <dbReference type="ChEBI" id="CHEBI:30616"/>
        <dbReference type="ChEBI" id="CHEBI:43474"/>
        <dbReference type="ChEBI" id="CHEBI:141005"/>
        <dbReference type="ChEBI" id="CHEBI:456216"/>
        <dbReference type="EC" id="6.3.2.17"/>
    </reaction>
</comment>
<evidence type="ECO:0000256" key="10">
    <source>
        <dbReference type="ARBA" id="ARBA00047493"/>
    </source>
</evidence>
<dbReference type="PIRSF" id="PIRSF001563">
    <property type="entry name" value="Folylpolyglu_synth"/>
    <property type="match status" value="1"/>
</dbReference>
<comment type="cofactor">
    <cofactor evidence="1">
        <name>Mg(2+)</name>
        <dbReference type="ChEBI" id="CHEBI:18420"/>
    </cofactor>
</comment>
<dbReference type="GO" id="GO:0004326">
    <property type="term" value="F:tetrahydrofolylpolyglutamate synthase activity"/>
    <property type="evidence" value="ECO:0007669"/>
    <property type="project" value="UniProtKB-EC"/>
</dbReference>
<reference evidence="14 15" key="1">
    <citation type="submission" date="2023-04" db="EMBL/GenBank/DDBJ databases">
        <authorList>
            <person name="Hsu D."/>
        </authorList>
    </citation>
    <scope>NUCLEOTIDE SEQUENCE [LARGE SCALE GENOMIC DNA]</scope>
    <source>
        <strain evidence="14 15">MK1</strain>
    </source>
</reference>
<proteinExistence type="inferred from homology"/>
<evidence type="ECO:0000256" key="7">
    <source>
        <dbReference type="ARBA" id="ARBA00022840"/>
    </source>
</evidence>
<evidence type="ECO:0000256" key="8">
    <source>
        <dbReference type="ARBA" id="ARBA00022842"/>
    </source>
</evidence>
<gene>
    <name evidence="14" type="ORF">MFMK1_001030</name>
</gene>
<dbReference type="AlphaFoldDB" id="A0AAU0ULF9"/>
<dbReference type="GO" id="GO:0008841">
    <property type="term" value="F:dihydrofolate synthase activity"/>
    <property type="evidence" value="ECO:0007669"/>
    <property type="project" value="TreeGrafter"/>
</dbReference>
<organism evidence="14 15">
    <name type="scientific">Metallumcola ferriviriculae</name>
    <dbReference type="NCBI Taxonomy" id="3039180"/>
    <lineage>
        <taxon>Bacteria</taxon>
        <taxon>Bacillati</taxon>
        <taxon>Bacillota</taxon>
        <taxon>Clostridia</taxon>
        <taxon>Neomoorellales</taxon>
        <taxon>Desulfitibacteraceae</taxon>
        <taxon>Metallumcola</taxon>
    </lineage>
</organism>
<evidence type="ECO:0000256" key="1">
    <source>
        <dbReference type="ARBA" id="ARBA00001946"/>
    </source>
</evidence>
<dbReference type="PROSITE" id="PS01011">
    <property type="entry name" value="FOLYLPOLYGLU_SYNT_1"/>
    <property type="match status" value="1"/>
</dbReference>
<dbReference type="Gene3D" id="3.90.190.20">
    <property type="entry name" value="Mur ligase, C-terminal domain"/>
    <property type="match status" value="1"/>
</dbReference>
<accession>A0AAU0ULF9</accession>
<evidence type="ECO:0000313" key="15">
    <source>
        <dbReference type="Proteomes" id="UP001329915"/>
    </source>
</evidence>
<evidence type="ECO:0000256" key="5">
    <source>
        <dbReference type="ARBA" id="ARBA00022723"/>
    </source>
</evidence>
<dbReference type="PANTHER" id="PTHR11136:SF0">
    <property type="entry name" value="DIHYDROFOLATE SYNTHETASE-RELATED"/>
    <property type="match status" value="1"/>
</dbReference>
<comment type="similarity">
    <text evidence="2 11">Belongs to the folylpolyglutamate synthase family.</text>
</comment>
<evidence type="ECO:0000256" key="3">
    <source>
        <dbReference type="ARBA" id="ARBA00013025"/>
    </source>
</evidence>
<dbReference type="SUPFAM" id="SSF53623">
    <property type="entry name" value="MurD-like peptide ligases, catalytic domain"/>
    <property type="match status" value="1"/>
</dbReference>
<dbReference type="Pfam" id="PF08245">
    <property type="entry name" value="Mur_ligase_M"/>
    <property type="match status" value="1"/>
</dbReference>
<evidence type="ECO:0000256" key="6">
    <source>
        <dbReference type="ARBA" id="ARBA00022741"/>
    </source>
</evidence>
<dbReference type="GO" id="GO:0046872">
    <property type="term" value="F:metal ion binding"/>
    <property type="evidence" value="ECO:0007669"/>
    <property type="project" value="UniProtKB-KW"/>
</dbReference>
<keyword evidence="15" id="KW-1185">Reference proteome</keyword>
<evidence type="ECO:0000259" key="13">
    <source>
        <dbReference type="Pfam" id="PF08245"/>
    </source>
</evidence>